<keyword evidence="2" id="KW-1185">Reference proteome</keyword>
<dbReference type="Proteomes" id="UP001057868">
    <property type="component" value="Unassembled WGS sequence"/>
</dbReference>
<dbReference type="EMBL" id="BQXY01000001">
    <property type="protein sequence ID" value="GKU24353.1"/>
    <property type="molecule type" value="Genomic_DNA"/>
</dbReference>
<reference evidence="1" key="1">
    <citation type="journal article" date="2023" name="Int. J. Syst. Evol. Microbiol.">
        <title>&lt;i&gt;Clostridium folliculivorans&lt;/i&gt; sp. nov., isolated from soil samples of an organic paddy in Japan.</title>
        <authorList>
            <person name="Tazawa J."/>
            <person name="Kobayashi H."/>
            <person name="Tanizawa Y."/>
            <person name="Uchino A."/>
            <person name="Tanaka F."/>
            <person name="Urashima Y."/>
            <person name="Miura S."/>
            <person name="Sakamoto M."/>
            <person name="Ohkuma M."/>
            <person name="Tohno M."/>
        </authorList>
    </citation>
    <scope>NUCLEOTIDE SEQUENCE</scope>
    <source>
        <strain evidence="1">D1-1</strain>
    </source>
</reference>
<comment type="caution">
    <text evidence="1">The sequence shown here is derived from an EMBL/GenBank/DDBJ whole genome shotgun (WGS) entry which is preliminary data.</text>
</comment>
<sequence>MHDQLWNLTPTFKNINSKKSDKLLPYNKYMEKFCNFQYEAFDYVCDNRINSFVEEYIDALRVEEIYNFHKHASKERFSEEMYNAIISNS</sequence>
<name>A0A9W5Y0H6_9CLOT</name>
<dbReference type="AlphaFoldDB" id="A0A9W5Y0H6"/>
<proteinExistence type="predicted"/>
<organism evidence="1 2">
    <name type="scientific">Clostridium folliculivorans</name>
    <dbReference type="NCBI Taxonomy" id="2886038"/>
    <lineage>
        <taxon>Bacteria</taxon>
        <taxon>Bacillati</taxon>
        <taxon>Bacillota</taxon>
        <taxon>Clostridia</taxon>
        <taxon>Eubacteriales</taxon>
        <taxon>Clostridiaceae</taxon>
        <taxon>Clostridium</taxon>
    </lineage>
</organism>
<evidence type="ECO:0000313" key="2">
    <source>
        <dbReference type="Proteomes" id="UP001057868"/>
    </source>
</evidence>
<protein>
    <submittedName>
        <fullName evidence="1">Uncharacterized protein</fullName>
    </submittedName>
</protein>
<gene>
    <name evidence="1" type="ORF">CFOLD11_11790</name>
</gene>
<evidence type="ECO:0000313" key="1">
    <source>
        <dbReference type="EMBL" id="GKU24353.1"/>
    </source>
</evidence>
<accession>A0A9W5Y0H6</accession>